<gene>
    <name evidence="1" type="ORF">CHS0354_004926</name>
</gene>
<accession>A0AAE0TJ33</accession>
<reference evidence="1" key="3">
    <citation type="submission" date="2023-05" db="EMBL/GenBank/DDBJ databases">
        <authorList>
            <person name="Smith C.H."/>
        </authorList>
    </citation>
    <scope>NUCLEOTIDE SEQUENCE</scope>
    <source>
        <strain evidence="1">CHS0354</strain>
        <tissue evidence="1">Mantle</tissue>
    </source>
</reference>
<reference evidence="1" key="2">
    <citation type="journal article" date="2021" name="Genome Biol. Evol.">
        <title>Developing a high-quality reference genome for a parasitic bivalve with doubly uniparental inheritance (Bivalvia: Unionida).</title>
        <authorList>
            <person name="Smith C.H."/>
        </authorList>
    </citation>
    <scope>NUCLEOTIDE SEQUENCE</scope>
    <source>
        <strain evidence="1">CHS0354</strain>
        <tissue evidence="1">Mantle</tissue>
    </source>
</reference>
<comment type="caution">
    <text evidence="1">The sequence shown here is derived from an EMBL/GenBank/DDBJ whole genome shotgun (WGS) entry which is preliminary data.</text>
</comment>
<reference evidence="1" key="1">
    <citation type="journal article" date="2021" name="Genome Biol. Evol.">
        <title>A High-Quality Reference Genome for a Parasitic Bivalve with Doubly Uniparental Inheritance (Bivalvia: Unionida).</title>
        <authorList>
            <person name="Smith C.H."/>
        </authorList>
    </citation>
    <scope>NUCLEOTIDE SEQUENCE</scope>
    <source>
        <strain evidence="1">CHS0354</strain>
    </source>
</reference>
<evidence type="ECO:0000313" key="2">
    <source>
        <dbReference type="Proteomes" id="UP001195483"/>
    </source>
</evidence>
<sequence>MSYTSIGTFIASGISDCVRQNEQDEKVNRFGNSMQGNRSMSCHSILTRTDTNARRWSHVSRLEKTKLMLTGGKMVGNIFIVKRMMLCMLPAPTGPVFISSQAITEAKFEVALAYK</sequence>
<protein>
    <submittedName>
        <fullName evidence="1">Uncharacterized protein</fullName>
    </submittedName>
</protein>
<evidence type="ECO:0000313" key="1">
    <source>
        <dbReference type="EMBL" id="KAK3611277.1"/>
    </source>
</evidence>
<dbReference type="Proteomes" id="UP001195483">
    <property type="component" value="Unassembled WGS sequence"/>
</dbReference>
<name>A0AAE0TJ33_9BIVA</name>
<proteinExistence type="predicted"/>
<dbReference type="AlphaFoldDB" id="A0AAE0TJ33"/>
<organism evidence="1 2">
    <name type="scientific">Potamilus streckersoni</name>
    <dbReference type="NCBI Taxonomy" id="2493646"/>
    <lineage>
        <taxon>Eukaryota</taxon>
        <taxon>Metazoa</taxon>
        <taxon>Spiralia</taxon>
        <taxon>Lophotrochozoa</taxon>
        <taxon>Mollusca</taxon>
        <taxon>Bivalvia</taxon>
        <taxon>Autobranchia</taxon>
        <taxon>Heteroconchia</taxon>
        <taxon>Palaeoheterodonta</taxon>
        <taxon>Unionida</taxon>
        <taxon>Unionoidea</taxon>
        <taxon>Unionidae</taxon>
        <taxon>Ambleminae</taxon>
        <taxon>Lampsilini</taxon>
        <taxon>Potamilus</taxon>
    </lineage>
</organism>
<dbReference type="EMBL" id="JAEAOA010000360">
    <property type="protein sequence ID" value="KAK3611277.1"/>
    <property type="molecule type" value="Genomic_DNA"/>
</dbReference>
<keyword evidence="2" id="KW-1185">Reference proteome</keyword>